<reference evidence="3 4" key="1">
    <citation type="submission" date="2021-05" db="EMBL/GenBank/DDBJ databases">
        <title>A Polyphasic approach of four new species of the genus Ohtaekwangia: Ohtaekwangia histidinii sp. nov., Ohtaekwangia cretensis sp. nov., Ohtaekwangia indiensis sp. nov., Ohtaekwangia reichenbachii sp. nov. from diverse environment.</title>
        <authorList>
            <person name="Octaviana S."/>
        </authorList>
    </citation>
    <scope>NUCLEOTIDE SEQUENCE [LARGE SCALE GENOMIC DNA]</scope>
    <source>
        <strain evidence="3 4">PWU4</strain>
    </source>
</reference>
<gene>
    <name evidence="3" type="ORF">KK083_11660</name>
</gene>
<evidence type="ECO:0000313" key="3">
    <source>
        <dbReference type="EMBL" id="MBT1697536.1"/>
    </source>
</evidence>
<keyword evidence="4" id="KW-1185">Reference proteome</keyword>
<name>A0AAP2GIR4_9BACT</name>
<dbReference type="InterPro" id="IPR058058">
    <property type="entry name" value="CBU_0592-like"/>
</dbReference>
<dbReference type="Pfam" id="PF26604">
    <property type="entry name" value="CBU_0592"/>
    <property type="match status" value="1"/>
</dbReference>
<dbReference type="EMBL" id="JAHESF010000009">
    <property type="protein sequence ID" value="MBT1697536.1"/>
    <property type="molecule type" value="Genomic_DNA"/>
</dbReference>
<sequence>MKTNLLIEILGWVGSVEILLAYGLNSYQKIRSDSAWFYLLNLTGGILLIVYSVYKAAWANTFVNVVWVLIALIAVLKLSQTKRSSHTKP</sequence>
<protein>
    <recommendedName>
        <fullName evidence="2">CBU-0592-like domain-containing protein</fullName>
    </recommendedName>
</protein>
<evidence type="ECO:0000259" key="2">
    <source>
        <dbReference type="Pfam" id="PF26604"/>
    </source>
</evidence>
<dbReference type="Proteomes" id="UP001319200">
    <property type="component" value="Unassembled WGS sequence"/>
</dbReference>
<evidence type="ECO:0000313" key="4">
    <source>
        <dbReference type="Proteomes" id="UP001319200"/>
    </source>
</evidence>
<feature type="transmembrane region" description="Helical" evidence="1">
    <location>
        <begin position="60"/>
        <end position="78"/>
    </location>
</feature>
<organism evidence="3 4">
    <name type="scientific">Chryseosolibacter histidini</name>
    <dbReference type="NCBI Taxonomy" id="2782349"/>
    <lineage>
        <taxon>Bacteria</taxon>
        <taxon>Pseudomonadati</taxon>
        <taxon>Bacteroidota</taxon>
        <taxon>Cytophagia</taxon>
        <taxon>Cytophagales</taxon>
        <taxon>Chryseotaleaceae</taxon>
        <taxon>Chryseosolibacter</taxon>
    </lineage>
</organism>
<dbReference type="NCBIfam" id="NF047864">
    <property type="entry name" value="CBU_0592_membra"/>
    <property type="match status" value="1"/>
</dbReference>
<keyword evidence="1" id="KW-1133">Transmembrane helix</keyword>
<feature type="transmembrane region" description="Helical" evidence="1">
    <location>
        <begin position="6"/>
        <end position="24"/>
    </location>
</feature>
<proteinExistence type="predicted"/>
<keyword evidence="1" id="KW-0812">Transmembrane</keyword>
<dbReference type="RefSeq" id="WP_254163406.1">
    <property type="nucleotide sequence ID" value="NZ_JAHESF010000009.1"/>
</dbReference>
<accession>A0AAP2GIR4</accession>
<feature type="domain" description="CBU-0592-like" evidence="2">
    <location>
        <begin position="8"/>
        <end position="80"/>
    </location>
</feature>
<feature type="transmembrane region" description="Helical" evidence="1">
    <location>
        <begin position="36"/>
        <end position="54"/>
    </location>
</feature>
<evidence type="ECO:0000256" key="1">
    <source>
        <dbReference type="SAM" id="Phobius"/>
    </source>
</evidence>
<keyword evidence="1" id="KW-0472">Membrane</keyword>
<comment type="caution">
    <text evidence="3">The sequence shown here is derived from an EMBL/GenBank/DDBJ whole genome shotgun (WGS) entry which is preliminary data.</text>
</comment>
<dbReference type="AlphaFoldDB" id="A0AAP2GIR4"/>